<keyword evidence="9" id="KW-1003">Cell membrane</keyword>
<protein>
    <recommendedName>
        <fullName evidence="9">Protein-export membrane protein SecG</fullName>
    </recommendedName>
</protein>
<evidence type="ECO:0000256" key="2">
    <source>
        <dbReference type="ARBA" id="ARBA00008445"/>
    </source>
</evidence>
<sequence>MSLLAASFWSHLLNIIIILLGLFLMLVILIQRGKGGGLAGAFGAAGGSSAFGAKAGDQFTKFTIIVAGIWVLALMVHVRVAKYDGAHPETAQIATQQ</sequence>
<evidence type="ECO:0000256" key="9">
    <source>
        <dbReference type="RuleBase" id="RU365087"/>
    </source>
</evidence>
<dbReference type="InterPro" id="IPR004692">
    <property type="entry name" value="SecG"/>
</dbReference>
<dbReference type="RefSeq" id="WP_213494514.1">
    <property type="nucleotide sequence ID" value="NZ_CP074694.1"/>
</dbReference>
<dbReference type="GO" id="GO:0015450">
    <property type="term" value="F:protein-transporting ATPase activity"/>
    <property type="evidence" value="ECO:0007669"/>
    <property type="project" value="UniProtKB-UniRule"/>
</dbReference>
<comment type="function">
    <text evidence="9">Involved in protein export. Participates in an early event of protein translocation.</text>
</comment>
<feature type="transmembrane region" description="Helical" evidence="9">
    <location>
        <begin position="59"/>
        <end position="78"/>
    </location>
</feature>
<comment type="similarity">
    <text evidence="2 9">Belongs to the SecG family.</text>
</comment>
<evidence type="ECO:0000256" key="3">
    <source>
        <dbReference type="ARBA" id="ARBA00022448"/>
    </source>
</evidence>
<reference evidence="10" key="1">
    <citation type="submission" date="2021-05" db="EMBL/GenBank/DDBJ databases">
        <title>Complete genome sequence of the cellulolytic planctomycete Telmatocola sphagniphila SP2T and characterization of the first cellulase from planctomycetes.</title>
        <authorList>
            <person name="Rakitin A.L."/>
            <person name="Beletsky A.V."/>
            <person name="Naumoff D.G."/>
            <person name="Kulichevskaya I.S."/>
            <person name="Mardanov A.V."/>
            <person name="Ravin N.V."/>
            <person name="Dedysh S.N."/>
        </authorList>
    </citation>
    <scope>NUCLEOTIDE SEQUENCE</scope>
    <source>
        <strain evidence="10">SP2T</strain>
    </source>
</reference>
<evidence type="ECO:0000313" key="10">
    <source>
        <dbReference type="EMBL" id="QVL30643.1"/>
    </source>
</evidence>
<dbReference type="EMBL" id="CP074694">
    <property type="protein sequence ID" value="QVL30643.1"/>
    <property type="molecule type" value="Genomic_DNA"/>
</dbReference>
<evidence type="ECO:0000256" key="1">
    <source>
        <dbReference type="ARBA" id="ARBA00004141"/>
    </source>
</evidence>
<keyword evidence="4 9" id="KW-0812">Transmembrane</keyword>
<comment type="subcellular location">
    <subcellularLocation>
        <location evidence="9">Cell membrane</location>
        <topology evidence="9">Multi-pass membrane protein</topology>
    </subcellularLocation>
    <subcellularLocation>
        <location evidence="1">Membrane</location>
        <topology evidence="1">Multi-pass membrane protein</topology>
    </subcellularLocation>
</comment>
<dbReference type="Proteomes" id="UP000676194">
    <property type="component" value="Chromosome"/>
</dbReference>
<keyword evidence="8 9" id="KW-0472">Membrane</keyword>
<dbReference type="KEGG" id="tsph:KIH39_17515"/>
<evidence type="ECO:0000256" key="7">
    <source>
        <dbReference type="ARBA" id="ARBA00023010"/>
    </source>
</evidence>
<dbReference type="Pfam" id="PF03840">
    <property type="entry name" value="SecG"/>
    <property type="match status" value="1"/>
</dbReference>
<keyword evidence="11" id="KW-1185">Reference proteome</keyword>
<gene>
    <name evidence="10" type="primary">secG</name>
    <name evidence="10" type="ORF">KIH39_17515</name>
</gene>
<keyword evidence="5 9" id="KW-0653">Protein transport</keyword>
<proteinExistence type="inferred from homology"/>
<evidence type="ECO:0000256" key="6">
    <source>
        <dbReference type="ARBA" id="ARBA00022989"/>
    </source>
</evidence>
<accession>A0A8E6B2D4</accession>
<evidence type="ECO:0000256" key="4">
    <source>
        <dbReference type="ARBA" id="ARBA00022692"/>
    </source>
</evidence>
<dbReference type="GO" id="GO:0005886">
    <property type="term" value="C:plasma membrane"/>
    <property type="evidence" value="ECO:0007669"/>
    <property type="project" value="UniProtKB-SubCell"/>
</dbReference>
<evidence type="ECO:0000256" key="5">
    <source>
        <dbReference type="ARBA" id="ARBA00022927"/>
    </source>
</evidence>
<keyword evidence="6 9" id="KW-1133">Transmembrane helix</keyword>
<dbReference type="NCBIfam" id="TIGR00810">
    <property type="entry name" value="secG"/>
    <property type="match status" value="1"/>
</dbReference>
<dbReference type="GO" id="GO:0009306">
    <property type="term" value="P:protein secretion"/>
    <property type="evidence" value="ECO:0007669"/>
    <property type="project" value="UniProtKB-UniRule"/>
</dbReference>
<evidence type="ECO:0000256" key="8">
    <source>
        <dbReference type="ARBA" id="ARBA00023136"/>
    </source>
</evidence>
<keyword evidence="3 9" id="KW-0813">Transport</keyword>
<evidence type="ECO:0000313" key="11">
    <source>
        <dbReference type="Proteomes" id="UP000676194"/>
    </source>
</evidence>
<dbReference type="PRINTS" id="PR01651">
    <property type="entry name" value="SECGEXPORT"/>
</dbReference>
<organism evidence="10 11">
    <name type="scientific">Telmatocola sphagniphila</name>
    <dbReference type="NCBI Taxonomy" id="1123043"/>
    <lineage>
        <taxon>Bacteria</taxon>
        <taxon>Pseudomonadati</taxon>
        <taxon>Planctomycetota</taxon>
        <taxon>Planctomycetia</taxon>
        <taxon>Gemmatales</taxon>
        <taxon>Gemmataceae</taxon>
    </lineage>
</organism>
<keyword evidence="7 9" id="KW-0811">Translocation</keyword>
<name>A0A8E6B2D4_9BACT</name>
<dbReference type="AlphaFoldDB" id="A0A8E6B2D4"/>
<feature type="transmembrane region" description="Helical" evidence="9">
    <location>
        <begin position="12"/>
        <end position="30"/>
    </location>
</feature>